<protein>
    <submittedName>
        <fullName evidence="11">L,D-transpeptidase family protein</fullName>
    </submittedName>
</protein>
<keyword evidence="9" id="KW-0732">Signal</keyword>
<evidence type="ECO:0000256" key="5">
    <source>
        <dbReference type="ARBA" id="ARBA00022984"/>
    </source>
</evidence>
<evidence type="ECO:0000313" key="12">
    <source>
        <dbReference type="Proteomes" id="UP001597337"/>
    </source>
</evidence>
<comment type="similarity">
    <text evidence="2">Belongs to the YkuD family.</text>
</comment>
<accession>A0ABW4YCH9</accession>
<sequence length="184" mass="20010">MPRCKAPLAVILLPLILAACAGAPERRAPERQPPEAAVQQTEQPAQDRQPSSPTDTTSEPAADPSTVKKRALVISLADQTFKYSEDGETVRTGPISSGAAGSPTPTGQFAVLSKDEDKVSSRYTNQLGMQAWMPYAIQFHGNYFLHEGWLPGYPDSHGCVRVGEPDARFFFERLQIGDPVTVTR</sequence>
<evidence type="ECO:0000256" key="4">
    <source>
        <dbReference type="ARBA" id="ARBA00022960"/>
    </source>
</evidence>
<feature type="chain" id="PRO_5046047602" evidence="9">
    <location>
        <begin position="22"/>
        <end position="184"/>
    </location>
</feature>
<feature type="active site" description="Proton donor/acceptor" evidence="7">
    <location>
        <position position="146"/>
    </location>
</feature>
<comment type="pathway">
    <text evidence="1 7">Cell wall biogenesis; peptidoglycan biosynthesis.</text>
</comment>
<dbReference type="PROSITE" id="PS52029">
    <property type="entry name" value="LD_TPASE"/>
    <property type="match status" value="1"/>
</dbReference>
<dbReference type="SUPFAM" id="SSF141523">
    <property type="entry name" value="L,D-transpeptidase catalytic domain-like"/>
    <property type="match status" value="1"/>
</dbReference>
<dbReference type="Proteomes" id="UP001597337">
    <property type="component" value="Unassembled WGS sequence"/>
</dbReference>
<evidence type="ECO:0000256" key="6">
    <source>
        <dbReference type="ARBA" id="ARBA00023316"/>
    </source>
</evidence>
<reference evidence="12" key="1">
    <citation type="journal article" date="2019" name="Int. J. Syst. Evol. Microbiol.">
        <title>The Global Catalogue of Microorganisms (GCM) 10K type strain sequencing project: providing services to taxonomists for standard genome sequencing and annotation.</title>
        <authorList>
            <consortium name="The Broad Institute Genomics Platform"/>
            <consortium name="The Broad Institute Genome Sequencing Center for Infectious Disease"/>
            <person name="Wu L."/>
            <person name="Ma J."/>
        </authorList>
    </citation>
    <scope>NUCLEOTIDE SEQUENCE [LARGE SCALE GENOMIC DNA]</scope>
    <source>
        <strain evidence="12">KACC 12597</strain>
    </source>
</reference>
<feature type="domain" description="L,D-TPase catalytic" evidence="10">
    <location>
        <begin position="70"/>
        <end position="183"/>
    </location>
</feature>
<dbReference type="Pfam" id="PF03734">
    <property type="entry name" value="YkuD"/>
    <property type="match status" value="1"/>
</dbReference>
<evidence type="ECO:0000259" key="10">
    <source>
        <dbReference type="PROSITE" id="PS52029"/>
    </source>
</evidence>
<comment type="caution">
    <text evidence="11">The sequence shown here is derived from an EMBL/GenBank/DDBJ whole genome shotgun (WGS) entry which is preliminary data.</text>
</comment>
<dbReference type="PANTHER" id="PTHR30582">
    <property type="entry name" value="L,D-TRANSPEPTIDASE"/>
    <property type="match status" value="1"/>
</dbReference>
<keyword evidence="6 7" id="KW-0961">Cell wall biogenesis/degradation</keyword>
<evidence type="ECO:0000256" key="1">
    <source>
        <dbReference type="ARBA" id="ARBA00004752"/>
    </source>
</evidence>
<evidence type="ECO:0000256" key="8">
    <source>
        <dbReference type="SAM" id="MobiDB-lite"/>
    </source>
</evidence>
<dbReference type="InterPro" id="IPR005490">
    <property type="entry name" value="LD_TPept_cat_dom"/>
</dbReference>
<dbReference type="InterPro" id="IPR050979">
    <property type="entry name" value="LD-transpeptidase"/>
</dbReference>
<keyword evidence="3" id="KW-0808">Transferase</keyword>
<evidence type="ECO:0000313" key="11">
    <source>
        <dbReference type="EMBL" id="MFD2113344.1"/>
    </source>
</evidence>
<evidence type="ECO:0000256" key="3">
    <source>
        <dbReference type="ARBA" id="ARBA00022679"/>
    </source>
</evidence>
<dbReference type="RefSeq" id="WP_386028126.1">
    <property type="nucleotide sequence ID" value="NZ_JBHUHX010000047.1"/>
</dbReference>
<feature type="compositionally biased region" description="Polar residues" evidence="8">
    <location>
        <begin position="41"/>
        <end position="59"/>
    </location>
</feature>
<keyword evidence="5 7" id="KW-0573">Peptidoglycan synthesis</keyword>
<feature type="compositionally biased region" description="Basic and acidic residues" evidence="8">
    <location>
        <begin position="24"/>
        <end position="33"/>
    </location>
</feature>
<feature type="region of interest" description="Disordered" evidence="8">
    <location>
        <begin position="85"/>
        <end position="108"/>
    </location>
</feature>
<feature type="region of interest" description="Disordered" evidence="8">
    <location>
        <begin position="24"/>
        <end position="68"/>
    </location>
</feature>
<dbReference type="InterPro" id="IPR038063">
    <property type="entry name" value="Transpep_catalytic_dom"/>
</dbReference>
<proteinExistence type="inferred from homology"/>
<evidence type="ECO:0000256" key="7">
    <source>
        <dbReference type="PROSITE-ProRule" id="PRU01373"/>
    </source>
</evidence>
<evidence type="ECO:0000256" key="2">
    <source>
        <dbReference type="ARBA" id="ARBA00005992"/>
    </source>
</evidence>
<organism evidence="11 12">
    <name type="scientific">Thiorhodococcus fuscus</name>
    <dbReference type="NCBI Taxonomy" id="527200"/>
    <lineage>
        <taxon>Bacteria</taxon>
        <taxon>Pseudomonadati</taxon>
        <taxon>Pseudomonadota</taxon>
        <taxon>Gammaproteobacteria</taxon>
        <taxon>Chromatiales</taxon>
        <taxon>Chromatiaceae</taxon>
        <taxon>Thiorhodococcus</taxon>
    </lineage>
</organism>
<evidence type="ECO:0000256" key="9">
    <source>
        <dbReference type="SAM" id="SignalP"/>
    </source>
</evidence>
<keyword evidence="4 7" id="KW-0133">Cell shape</keyword>
<keyword evidence="12" id="KW-1185">Reference proteome</keyword>
<dbReference type="EMBL" id="JBHUHX010000047">
    <property type="protein sequence ID" value="MFD2113344.1"/>
    <property type="molecule type" value="Genomic_DNA"/>
</dbReference>
<gene>
    <name evidence="11" type="ORF">ACFSJC_15950</name>
</gene>
<dbReference type="Gene3D" id="2.40.440.10">
    <property type="entry name" value="L,D-transpeptidase catalytic domain-like"/>
    <property type="match status" value="1"/>
</dbReference>
<dbReference type="CDD" id="cd16913">
    <property type="entry name" value="YkuD_like"/>
    <property type="match status" value="1"/>
</dbReference>
<name>A0ABW4YCH9_9GAMM</name>
<dbReference type="PANTHER" id="PTHR30582:SF2">
    <property type="entry name" value="L,D-TRANSPEPTIDASE YCIB-RELATED"/>
    <property type="match status" value="1"/>
</dbReference>
<feature type="signal peptide" evidence="9">
    <location>
        <begin position="1"/>
        <end position="21"/>
    </location>
</feature>
<dbReference type="PROSITE" id="PS51257">
    <property type="entry name" value="PROKAR_LIPOPROTEIN"/>
    <property type="match status" value="1"/>
</dbReference>
<feature type="active site" description="Nucleophile" evidence="7">
    <location>
        <position position="159"/>
    </location>
</feature>